<protein>
    <submittedName>
        <fullName evidence="14">Forkhead box protein P2-like</fullName>
    </submittedName>
</protein>
<dbReference type="PANTHER" id="PTHR45796">
    <property type="entry name" value="FORKHEAD BOX P, ISOFORM C"/>
    <property type="match status" value="1"/>
</dbReference>
<comment type="subcellular location">
    <subcellularLocation>
        <location evidence="1 10">Nucleus</location>
    </subcellularLocation>
</comment>
<keyword evidence="6" id="KW-0805">Transcription regulation</keyword>
<dbReference type="GO" id="GO:0008270">
    <property type="term" value="F:zinc ion binding"/>
    <property type="evidence" value="ECO:0007669"/>
    <property type="project" value="UniProtKB-KW"/>
</dbReference>
<evidence type="ECO:0000313" key="14">
    <source>
        <dbReference type="RefSeq" id="XP_028286288.1"/>
    </source>
</evidence>
<proteinExistence type="predicted"/>
<feature type="region of interest" description="Disordered" evidence="11">
    <location>
        <begin position="158"/>
        <end position="200"/>
    </location>
</feature>
<keyword evidence="9 10" id="KW-0539">Nucleus</keyword>
<dbReference type="Gene3D" id="1.10.10.10">
    <property type="entry name" value="Winged helix-like DNA-binding domain superfamily/Winged helix DNA-binding domain"/>
    <property type="match status" value="1"/>
</dbReference>
<dbReference type="InterPro" id="IPR030456">
    <property type="entry name" value="TF_fork_head_CS_2"/>
</dbReference>
<dbReference type="GO" id="GO:0000978">
    <property type="term" value="F:RNA polymerase II cis-regulatory region sequence-specific DNA binding"/>
    <property type="evidence" value="ECO:0007669"/>
    <property type="project" value="TreeGrafter"/>
</dbReference>
<dbReference type="SMART" id="SM00339">
    <property type="entry name" value="FH"/>
    <property type="match status" value="1"/>
</dbReference>
<dbReference type="InterPro" id="IPR001766">
    <property type="entry name" value="Fork_head_dom"/>
</dbReference>
<evidence type="ECO:0000256" key="3">
    <source>
        <dbReference type="ARBA" id="ARBA00022723"/>
    </source>
</evidence>
<dbReference type="GO" id="GO:0001227">
    <property type="term" value="F:DNA-binding transcription repressor activity, RNA polymerase II-specific"/>
    <property type="evidence" value="ECO:0007669"/>
    <property type="project" value="TreeGrafter"/>
</dbReference>
<organism evidence="13 14">
    <name type="scientific">Parambassis ranga</name>
    <name type="common">Indian glassy fish</name>
    <dbReference type="NCBI Taxonomy" id="210632"/>
    <lineage>
        <taxon>Eukaryota</taxon>
        <taxon>Metazoa</taxon>
        <taxon>Chordata</taxon>
        <taxon>Craniata</taxon>
        <taxon>Vertebrata</taxon>
        <taxon>Euteleostomi</taxon>
        <taxon>Actinopterygii</taxon>
        <taxon>Neopterygii</taxon>
        <taxon>Teleostei</taxon>
        <taxon>Neoteleostei</taxon>
        <taxon>Acanthomorphata</taxon>
        <taxon>Ovalentaria</taxon>
        <taxon>Ambassidae</taxon>
        <taxon>Parambassis</taxon>
    </lineage>
</organism>
<feature type="DNA-binding region" description="Fork-head" evidence="10">
    <location>
        <begin position="340"/>
        <end position="414"/>
    </location>
</feature>
<keyword evidence="3" id="KW-0479">Metal-binding</keyword>
<dbReference type="InterPro" id="IPR036388">
    <property type="entry name" value="WH-like_DNA-bd_sf"/>
</dbReference>
<evidence type="ECO:0000256" key="10">
    <source>
        <dbReference type="PROSITE-ProRule" id="PRU00089"/>
    </source>
</evidence>
<evidence type="ECO:0000313" key="13">
    <source>
        <dbReference type="Proteomes" id="UP000515145"/>
    </source>
</evidence>
<keyword evidence="5" id="KW-0862">Zinc</keyword>
<dbReference type="AlphaFoldDB" id="A0A6P7K9U4"/>
<feature type="compositionally biased region" description="Polar residues" evidence="11">
    <location>
        <begin position="1"/>
        <end position="24"/>
    </location>
</feature>
<keyword evidence="8" id="KW-0804">Transcription</keyword>
<dbReference type="InterPro" id="IPR047412">
    <property type="entry name" value="FH_FOXP1_P2"/>
</dbReference>
<evidence type="ECO:0000256" key="2">
    <source>
        <dbReference type="ARBA" id="ARBA00022491"/>
    </source>
</evidence>
<dbReference type="GO" id="GO:0005634">
    <property type="term" value="C:nucleus"/>
    <property type="evidence" value="ECO:0007669"/>
    <property type="project" value="UniProtKB-SubCell"/>
</dbReference>
<gene>
    <name evidence="14" type="primary">LOC114451691</name>
</gene>
<reference evidence="14" key="1">
    <citation type="submission" date="2025-08" db="UniProtKB">
        <authorList>
            <consortium name="RefSeq"/>
        </authorList>
    </citation>
    <scope>IDENTIFICATION</scope>
</reference>
<feature type="region of interest" description="Disordered" evidence="11">
    <location>
        <begin position="455"/>
        <end position="476"/>
    </location>
</feature>
<dbReference type="Gene3D" id="1.20.5.340">
    <property type="match status" value="1"/>
</dbReference>
<dbReference type="SUPFAM" id="SSF46785">
    <property type="entry name" value="Winged helix' DNA-binding domain"/>
    <property type="match status" value="1"/>
</dbReference>
<dbReference type="PRINTS" id="PR00053">
    <property type="entry name" value="FORKHEAD"/>
</dbReference>
<sequence>MPESPLSPTASRQTPASSLLSHTDSGAEERLANGDSCSGVSAENWQSLHHKQVFLAMMAPQQMQQLLSQNQLQALIHQKQQALLLQQQHLKEFYKKQQQQIQQLQQQQCSKKIKEQKYTELHHALLTSMVSVPRSARLSPAEMLQLWKELTVRISEETNTVKGDQESPAHKTTSIQVPGRQSADQQDPDLSPRRAERTVKGDRTHTLFGHGVCNWPGCESICENFSQFIRHISSEHTLDDRSTAQCRVQMQVVQQLELQLSKERERLQAMMAHLHLPSLEAPPLAGSAASPQSDAVVDPCGLQVKPRSHPISQTTNTQQLMALCSVLENEYELYKNTDIRPPFTYATLIRQAIMEASDKQLTLNEIYSWFTRTFAYFRRNAATWKNAVRHNLSLHKCFVRVENVKGAVWTVDEAEYQRRRSQRMTGSPSLMKNVSSPLAFGTVLNATLQAALPGLKKEGRNSRTQKNKVGVGSRNPNFPGQVQPSLFLKDKELNVSDQECVLPPVNPVSLQHASVPENDEEHLFDLE</sequence>
<dbReference type="FunFam" id="1.20.5.340:FF:000005">
    <property type="entry name" value="Forkhead box P1, isoform CRA_f"/>
    <property type="match status" value="1"/>
</dbReference>
<dbReference type="InterPro" id="IPR032354">
    <property type="entry name" value="FOXP-CC"/>
</dbReference>
<feature type="compositionally biased region" description="Basic and acidic residues" evidence="11">
    <location>
        <begin position="190"/>
        <end position="200"/>
    </location>
</feature>
<keyword evidence="4" id="KW-0863">Zinc-finger</keyword>
<keyword evidence="2" id="KW-0678">Repressor</keyword>
<dbReference type="RefSeq" id="XP_028286288.1">
    <property type="nucleotide sequence ID" value="XM_028430487.1"/>
</dbReference>
<evidence type="ECO:0000256" key="1">
    <source>
        <dbReference type="ARBA" id="ARBA00004123"/>
    </source>
</evidence>
<accession>A0A6P7K9U4</accession>
<evidence type="ECO:0000256" key="6">
    <source>
        <dbReference type="ARBA" id="ARBA00023015"/>
    </source>
</evidence>
<evidence type="ECO:0000256" key="11">
    <source>
        <dbReference type="SAM" id="MobiDB-lite"/>
    </source>
</evidence>
<evidence type="ECO:0000259" key="12">
    <source>
        <dbReference type="PROSITE" id="PS50039"/>
    </source>
</evidence>
<dbReference type="CDD" id="cd20065">
    <property type="entry name" value="FH_FOXP2"/>
    <property type="match status" value="1"/>
</dbReference>
<keyword evidence="7 10" id="KW-0238">DNA-binding</keyword>
<evidence type="ECO:0000256" key="4">
    <source>
        <dbReference type="ARBA" id="ARBA00022771"/>
    </source>
</evidence>
<dbReference type="Proteomes" id="UP000515145">
    <property type="component" value="Chromosome 19"/>
</dbReference>
<dbReference type="OrthoDB" id="5830876at2759"/>
<dbReference type="GeneID" id="114451691"/>
<name>A0A6P7K9U4_9TELE</name>
<dbReference type="PROSITE" id="PS50039">
    <property type="entry name" value="FORK_HEAD_3"/>
    <property type="match status" value="1"/>
</dbReference>
<dbReference type="PROSITE" id="PS00658">
    <property type="entry name" value="FORK_HEAD_2"/>
    <property type="match status" value="1"/>
</dbReference>
<dbReference type="Pfam" id="PF00250">
    <property type="entry name" value="Forkhead"/>
    <property type="match status" value="1"/>
</dbReference>
<dbReference type="InterPro" id="IPR050998">
    <property type="entry name" value="FOXP"/>
</dbReference>
<dbReference type="InParanoid" id="A0A6P7K9U4"/>
<dbReference type="Pfam" id="PF16159">
    <property type="entry name" value="FOXP-CC"/>
    <property type="match status" value="1"/>
</dbReference>
<evidence type="ECO:0000256" key="8">
    <source>
        <dbReference type="ARBA" id="ARBA00023163"/>
    </source>
</evidence>
<feature type="region of interest" description="Disordered" evidence="11">
    <location>
        <begin position="1"/>
        <end position="39"/>
    </location>
</feature>
<evidence type="ECO:0000256" key="7">
    <source>
        <dbReference type="ARBA" id="ARBA00023125"/>
    </source>
</evidence>
<feature type="domain" description="Fork-head" evidence="12">
    <location>
        <begin position="340"/>
        <end position="414"/>
    </location>
</feature>
<dbReference type="InterPro" id="IPR036390">
    <property type="entry name" value="WH_DNA-bd_sf"/>
</dbReference>
<keyword evidence="13" id="KW-1185">Reference proteome</keyword>
<evidence type="ECO:0000256" key="5">
    <source>
        <dbReference type="ARBA" id="ARBA00022833"/>
    </source>
</evidence>
<dbReference type="PANTHER" id="PTHR45796:SF1">
    <property type="entry name" value="FORKHEAD BOX PROTEIN P2"/>
    <property type="match status" value="1"/>
</dbReference>
<evidence type="ECO:0000256" key="9">
    <source>
        <dbReference type="ARBA" id="ARBA00023242"/>
    </source>
</evidence>
<dbReference type="FunFam" id="1.10.10.10:FF:000010">
    <property type="entry name" value="Forkhead box P2 isoform B"/>
    <property type="match status" value="1"/>
</dbReference>